<dbReference type="GO" id="GO:0046872">
    <property type="term" value="F:metal ion binding"/>
    <property type="evidence" value="ECO:0007669"/>
    <property type="project" value="UniProtKB-KW"/>
</dbReference>
<dbReference type="GO" id="GO:0003697">
    <property type="term" value="F:single-stranded DNA binding"/>
    <property type="evidence" value="ECO:0007669"/>
    <property type="project" value="TreeGrafter"/>
</dbReference>
<keyword evidence="7" id="KW-0227">DNA damage</keyword>
<evidence type="ECO:0000256" key="5">
    <source>
        <dbReference type="ARBA" id="ARBA00022722"/>
    </source>
</evidence>
<dbReference type="InterPro" id="IPR036691">
    <property type="entry name" value="Endo/exonu/phosph_ase_sf"/>
</dbReference>
<evidence type="ECO:0000313" key="14">
    <source>
        <dbReference type="Proteomes" id="UP000694844"/>
    </source>
</evidence>
<keyword evidence="6" id="KW-0479">Metal-binding</keyword>
<dbReference type="Pfam" id="PF03372">
    <property type="entry name" value="Exo_endo_phos"/>
    <property type="match status" value="1"/>
</dbReference>
<dbReference type="PANTHER" id="PTHR15822:SF4">
    <property type="entry name" value="TYROSYL-DNA PHOSPHODIESTERASE 2"/>
    <property type="match status" value="1"/>
</dbReference>
<evidence type="ECO:0000256" key="9">
    <source>
        <dbReference type="ARBA" id="ARBA00022842"/>
    </source>
</evidence>
<keyword evidence="9" id="KW-0460">Magnesium</keyword>
<dbReference type="RefSeq" id="XP_022292519.1">
    <property type="nucleotide sequence ID" value="XM_022436811.1"/>
</dbReference>
<dbReference type="GO" id="GO:0005737">
    <property type="term" value="C:cytoplasm"/>
    <property type="evidence" value="ECO:0007669"/>
    <property type="project" value="TreeGrafter"/>
</dbReference>
<dbReference type="FunFam" id="3.60.10.10:FF:000024">
    <property type="entry name" value="Tyrosyl-DNA phosphodiesterase 2"/>
    <property type="match status" value="1"/>
</dbReference>
<dbReference type="GO" id="GO:0006302">
    <property type="term" value="P:double-strand break repair"/>
    <property type="evidence" value="ECO:0007669"/>
    <property type="project" value="TreeGrafter"/>
</dbReference>
<keyword evidence="10" id="KW-0234">DNA repair</keyword>
<evidence type="ECO:0000256" key="4">
    <source>
        <dbReference type="ARBA" id="ARBA00017870"/>
    </source>
</evidence>
<keyword evidence="14" id="KW-1185">Reference proteome</keyword>
<dbReference type="InterPro" id="IPR005135">
    <property type="entry name" value="Endo/exonuclease/phosphatase"/>
</dbReference>
<evidence type="ECO:0000256" key="1">
    <source>
        <dbReference type="ARBA" id="ARBA00001936"/>
    </source>
</evidence>
<proteinExistence type="predicted"/>
<name>A0A8B8APG1_CRAVI</name>
<dbReference type="AlphaFoldDB" id="A0A8B8APG1"/>
<evidence type="ECO:0000313" key="16">
    <source>
        <dbReference type="RefSeq" id="XP_022292528.1"/>
    </source>
</evidence>
<evidence type="ECO:0000256" key="12">
    <source>
        <dbReference type="ARBA" id="ARBA00031304"/>
    </source>
</evidence>
<evidence type="ECO:0000256" key="2">
    <source>
        <dbReference type="ARBA" id="ARBA00001946"/>
    </source>
</evidence>
<keyword evidence="11" id="KW-0539">Nucleus</keyword>
<keyword evidence="8" id="KW-0378">Hydrolase</keyword>
<evidence type="ECO:0000256" key="3">
    <source>
        <dbReference type="ARBA" id="ARBA00004322"/>
    </source>
</evidence>
<organism evidence="14 16">
    <name type="scientific">Crassostrea virginica</name>
    <name type="common">Eastern oyster</name>
    <dbReference type="NCBI Taxonomy" id="6565"/>
    <lineage>
        <taxon>Eukaryota</taxon>
        <taxon>Metazoa</taxon>
        <taxon>Spiralia</taxon>
        <taxon>Lophotrochozoa</taxon>
        <taxon>Mollusca</taxon>
        <taxon>Bivalvia</taxon>
        <taxon>Autobranchia</taxon>
        <taxon>Pteriomorphia</taxon>
        <taxon>Ostreida</taxon>
        <taxon>Ostreoidea</taxon>
        <taxon>Ostreidae</taxon>
        <taxon>Crassostrea</taxon>
    </lineage>
</organism>
<dbReference type="CDD" id="cd09080">
    <property type="entry name" value="TDP2"/>
    <property type="match status" value="1"/>
</dbReference>
<dbReference type="SUPFAM" id="SSF56219">
    <property type="entry name" value="DNase I-like"/>
    <property type="match status" value="1"/>
</dbReference>
<dbReference type="RefSeq" id="XP_022292528.1">
    <property type="nucleotide sequence ID" value="XM_022436820.1"/>
</dbReference>
<keyword evidence="5" id="KW-0540">Nuclease</keyword>
<sequence>MASTDFAKEAQQSAYKQNETRRIRVLSWNIDGLDKHLLEKRTEEICDIIKTVDPHVVLLQEVILETFAILKQKCPGYRIIPGDVLGYFVAIMLKMDVTEFLNKSIIPYPFSHMNRGLLTVRCRIKGVPLVFMTSHLESTQEFSGLRMIQLDVCFQLMKIKPADFTVVFGGDMNIRDSEVEKLGGVPNGICDVWEFTGSDSKCQFTWDLLLNTNKHSYKQSDDHKPRFRFDRIYFRDSDPIQITPVYFELVGKEKLRAYDVFPSDHFGLLTHFDIKDRMIN</sequence>
<dbReference type="GeneID" id="111103494"/>
<dbReference type="GO" id="GO:0004518">
    <property type="term" value="F:nuclease activity"/>
    <property type="evidence" value="ECO:0007669"/>
    <property type="project" value="UniProtKB-KW"/>
</dbReference>
<comment type="cofactor">
    <cofactor evidence="2">
        <name>Mg(2+)</name>
        <dbReference type="ChEBI" id="CHEBI:18420"/>
    </cofactor>
</comment>
<dbReference type="InterPro" id="IPR051547">
    <property type="entry name" value="TDP2-like"/>
</dbReference>
<comment type="subcellular location">
    <subcellularLocation>
        <location evidence="3">Nucleus</location>
        <location evidence="3">PML body</location>
    </subcellularLocation>
</comment>
<evidence type="ECO:0000256" key="6">
    <source>
        <dbReference type="ARBA" id="ARBA00022723"/>
    </source>
</evidence>
<dbReference type="Proteomes" id="UP000694844">
    <property type="component" value="Chromosome 1"/>
</dbReference>
<reference evidence="15 16" key="2">
    <citation type="submission" date="2025-04" db="UniProtKB">
        <authorList>
            <consortium name="RefSeq"/>
        </authorList>
    </citation>
    <scope>IDENTIFICATION</scope>
    <source>
        <tissue evidence="15 16">Whole sample</tissue>
    </source>
</reference>
<dbReference type="PANTHER" id="PTHR15822">
    <property type="entry name" value="TRAF AND TNF RECEPTOR-ASSOCIATED PROTEIN"/>
    <property type="match status" value="1"/>
</dbReference>
<evidence type="ECO:0000256" key="8">
    <source>
        <dbReference type="ARBA" id="ARBA00022801"/>
    </source>
</evidence>
<comment type="cofactor">
    <cofactor evidence="1">
        <name>Mn(2+)</name>
        <dbReference type="ChEBI" id="CHEBI:29035"/>
    </cofactor>
</comment>
<reference evidence="14" key="1">
    <citation type="submission" date="2024-06" db="UniProtKB">
        <authorList>
            <consortium name="RefSeq"/>
        </authorList>
    </citation>
    <scope>NUCLEOTIDE SEQUENCE [LARGE SCALE GENOMIC DNA]</scope>
</reference>
<feature type="domain" description="Endonuclease/exonuclease/phosphatase" evidence="13">
    <location>
        <begin position="26"/>
        <end position="265"/>
    </location>
</feature>
<dbReference type="GO" id="GO:0070260">
    <property type="term" value="F:5'-tyrosyl-DNA phosphodiesterase activity"/>
    <property type="evidence" value="ECO:0007669"/>
    <property type="project" value="TreeGrafter"/>
</dbReference>
<dbReference type="Gene3D" id="3.60.10.10">
    <property type="entry name" value="Endonuclease/exonuclease/phosphatase"/>
    <property type="match status" value="1"/>
</dbReference>
<protein>
    <recommendedName>
        <fullName evidence="4">Tyrosyl-DNA phosphodiesterase 2</fullName>
    </recommendedName>
    <alternativeName>
        <fullName evidence="12">5'-tyrosyl-DNA phosphodiesterase</fullName>
    </alternativeName>
</protein>
<evidence type="ECO:0000256" key="7">
    <source>
        <dbReference type="ARBA" id="ARBA00022763"/>
    </source>
</evidence>
<evidence type="ECO:0000259" key="13">
    <source>
        <dbReference type="Pfam" id="PF03372"/>
    </source>
</evidence>
<gene>
    <name evidence="15 16" type="primary">LOC111103494</name>
</gene>
<dbReference type="OrthoDB" id="9975959at2759"/>
<dbReference type="GO" id="GO:0016605">
    <property type="term" value="C:PML body"/>
    <property type="evidence" value="ECO:0007669"/>
    <property type="project" value="UniProtKB-SubCell"/>
</dbReference>
<evidence type="ECO:0000313" key="15">
    <source>
        <dbReference type="RefSeq" id="XP_022292519.1"/>
    </source>
</evidence>
<dbReference type="KEGG" id="cvn:111103494"/>
<accession>A0A8B8APG1</accession>
<evidence type="ECO:0000256" key="10">
    <source>
        <dbReference type="ARBA" id="ARBA00023204"/>
    </source>
</evidence>
<evidence type="ECO:0000256" key="11">
    <source>
        <dbReference type="ARBA" id="ARBA00023242"/>
    </source>
</evidence>